<keyword evidence="1" id="KW-0472">Membrane</keyword>
<reference evidence="2" key="1">
    <citation type="journal article" date="2014" name="Int. J. Syst. Evol. Microbiol.">
        <title>Complete genome sequence of Corynebacterium casei LMG S-19264T (=DSM 44701T), isolated from a smear-ripened cheese.</title>
        <authorList>
            <consortium name="US DOE Joint Genome Institute (JGI-PGF)"/>
            <person name="Walter F."/>
            <person name="Albersmeier A."/>
            <person name="Kalinowski J."/>
            <person name="Ruckert C."/>
        </authorList>
    </citation>
    <scope>NUCLEOTIDE SEQUENCE</scope>
    <source>
        <strain evidence="2">CGMCC 1.15762</strain>
    </source>
</reference>
<dbReference type="PANTHER" id="PTHR38457:SF1">
    <property type="entry name" value="REGULATOR ABRB-RELATED"/>
    <property type="match status" value="1"/>
</dbReference>
<keyword evidence="3" id="KW-1185">Reference proteome</keyword>
<evidence type="ECO:0000256" key="1">
    <source>
        <dbReference type="SAM" id="Phobius"/>
    </source>
</evidence>
<keyword evidence="1" id="KW-0812">Transmembrane</keyword>
<keyword evidence="2" id="KW-0503">Monooxygenase</keyword>
<keyword evidence="2" id="KW-0560">Oxidoreductase</keyword>
<feature type="transmembrane region" description="Helical" evidence="1">
    <location>
        <begin position="227"/>
        <end position="249"/>
    </location>
</feature>
<accession>A0A8J3EFG3</accession>
<dbReference type="PANTHER" id="PTHR38457">
    <property type="entry name" value="REGULATOR ABRB-RELATED"/>
    <property type="match status" value="1"/>
</dbReference>
<comment type="caution">
    <text evidence="2">The sequence shown here is derived from an EMBL/GenBank/DDBJ whole genome shotgun (WGS) entry which is preliminary data.</text>
</comment>
<proteinExistence type="predicted"/>
<evidence type="ECO:0000313" key="3">
    <source>
        <dbReference type="Proteomes" id="UP000617145"/>
    </source>
</evidence>
<organism evidence="2 3">
    <name type="scientific">Salipiger pallidus</name>
    <dbReference type="NCBI Taxonomy" id="1775170"/>
    <lineage>
        <taxon>Bacteria</taxon>
        <taxon>Pseudomonadati</taxon>
        <taxon>Pseudomonadota</taxon>
        <taxon>Alphaproteobacteria</taxon>
        <taxon>Rhodobacterales</taxon>
        <taxon>Roseobacteraceae</taxon>
        <taxon>Salipiger</taxon>
    </lineage>
</organism>
<dbReference type="InterPro" id="IPR017516">
    <property type="entry name" value="AbrB_dup"/>
</dbReference>
<dbReference type="NCBIfam" id="TIGR03082">
    <property type="entry name" value="Gneg_AbrB_dup"/>
    <property type="match status" value="2"/>
</dbReference>
<dbReference type="PIRSF" id="PIRSF038991">
    <property type="entry name" value="Protein_AbrB"/>
    <property type="match status" value="1"/>
</dbReference>
<feature type="transmembrane region" description="Helical" evidence="1">
    <location>
        <begin position="148"/>
        <end position="165"/>
    </location>
</feature>
<dbReference type="GO" id="GO:0004497">
    <property type="term" value="F:monooxygenase activity"/>
    <property type="evidence" value="ECO:0007669"/>
    <property type="project" value="UniProtKB-KW"/>
</dbReference>
<keyword evidence="1" id="KW-1133">Transmembrane helix</keyword>
<feature type="transmembrane region" description="Helical" evidence="1">
    <location>
        <begin position="288"/>
        <end position="311"/>
    </location>
</feature>
<protein>
    <submittedName>
        <fullName evidence="2">Monooxygenase</fullName>
    </submittedName>
</protein>
<sequence length="345" mass="35623">MSMPPSFAMALALGTLGGALFTWIGMPLSWMLGAMTATGLAAIMALPVKGFVKARPPMSAVIGAMLGSQFGPHTLESAATWWPALLGLAAYLVVAAGICIFYLRKVARLDGPTAFFSAMPGGLVDMVLLGAERGGDERTIALMHSARIFLVVLGLPPVMMLATGADPVARAADWRPLTSMGMMDVIFLLGAIAVGTGLGKLLRLPAPFLIGPMLVSSLLHWSGTSGFAVPSAIIAAAQVVLGTTVGCRFAGISRRFVLRILAISAGSTALLLLVAVVFSFALHAVVDVPVAGMLLAFSPGGLAEMSLVALALKIEVSFVVVSHMVRIGLVILAAGLLSKRYSPTA</sequence>
<gene>
    <name evidence="2" type="ORF">GCM10011415_09940</name>
</gene>
<dbReference type="Pfam" id="PF05145">
    <property type="entry name" value="AbrB"/>
    <property type="match status" value="1"/>
</dbReference>
<dbReference type="GO" id="GO:0010468">
    <property type="term" value="P:regulation of gene expression"/>
    <property type="evidence" value="ECO:0007669"/>
    <property type="project" value="InterPro"/>
</dbReference>
<feature type="transmembrane region" description="Helical" evidence="1">
    <location>
        <begin position="256"/>
        <end position="282"/>
    </location>
</feature>
<reference evidence="2" key="2">
    <citation type="submission" date="2020-09" db="EMBL/GenBank/DDBJ databases">
        <authorList>
            <person name="Sun Q."/>
            <person name="Zhou Y."/>
        </authorList>
    </citation>
    <scope>NUCLEOTIDE SEQUENCE</scope>
    <source>
        <strain evidence="2">CGMCC 1.15762</strain>
    </source>
</reference>
<feature type="transmembrane region" description="Helical" evidence="1">
    <location>
        <begin position="81"/>
        <end position="103"/>
    </location>
</feature>
<evidence type="ECO:0000313" key="2">
    <source>
        <dbReference type="EMBL" id="GGG65192.1"/>
    </source>
</evidence>
<dbReference type="InterPro" id="IPR007820">
    <property type="entry name" value="AbrB_fam"/>
</dbReference>
<feature type="transmembrane region" description="Helical" evidence="1">
    <location>
        <begin position="318"/>
        <end position="337"/>
    </location>
</feature>
<dbReference type="EMBL" id="BMJV01000001">
    <property type="protein sequence ID" value="GGG65192.1"/>
    <property type="molecule type" value="Genomic_DNA"/>
</dbReference>
<dbReference type="RefSeq" id="WP_188789065.1">
    <property type="nucleotide sequence ID" value="NZ_BMJV01000001.1"/>
</dbReference>
<dbReference type="GO" id="GO:0016020">
    <property type="term" value="C:membrane"/>
    <property type="evidence" value="ECO:0007669"/>
    <property type="project" value="InterPro"/>
</dbReference>
<dbReference type="Proteomes" id="UP000617145">
    <property type="component" value="Unassembled WGS sequence"/>
</dbReference>
<name>A0A8J3EFG3_9RHOB</name>
<dbReference type="AlphaFoldDB" id="A0A8J3EFG3"/>